<keyword evidence="3" id="KW-1185">Reference proteome</keyword>
<comment type="caution">
    <text evidence="2">The sequence shown here is derived from an EMBL/GenBank/DDBJ whole genome shotgun (WGS) entry which is preliminary data.</text>
</comment>
<reference evidence="2 3" key="1">
    <citation type="submission" date="2023-05" db="EMBL/GenBank/DDBJ databases">
        <title>B98-5 Cell Line De Novo Hybrid Assembly: An Optical Mapping Approach.</title>
        <authorList>
            <person name="Kananen K."/>
            <person name="Auerbach J.A."/>
            <person name="Kautto E."/>
            <person name="Blachly J.S."/>
        </authorList>
    </citation>
    <scope>NUCLEOTIDE SEQUENCE [LARGE SCALE GENOMIC DNA]</scope>
    <source>
        <strain evidence="2">B95-8</strain>
        <tissue evidence="2">Cell line</tissue>
    </source>
</reference>
<feature type="compositionally biased region" description="Basic and acidic residues" evidence="1">
    <location>
        <begin position="310"/>
        <end position="323"/>
    </location>
</feature>
<evidence type="ECO:0000313" key="3">
    <source>
        <dbReference type="Proteomes" id="UP001266305"/>
    </source>
</evidence>
<dbReference type="EMBL" id="JASSZA010000003">
    <property type="protein sequence ID" value="KAK2115162.1"/>
    <property type="molecule type" value="Genomic_DNA"/>
</dbReference>
<feature type="compositionally biased region" description="Basic and acidic residues" evidence="1">
    <location>
        <begin position="279"/>
        <end position="303"/>
    </location>
</feature>
<feature type="compositionally biased region" description="Basic and acidic residues" evidence="1">
    <location>
        <begin position="331"/>
        <end position="352"/>
    </location>
</feature>
<proteinExistence type="predicted"/>
<evidence type="ECO:0000256" key="1">
    <source>
        <dbReference type="SAM" id="MobiDB-lite"/>
    </source>
</evidence>
<feature type="region of interest" description="Disordered" evidence="1">
    <location>
        <begin position="268"/>
        <end position="352"/>
    </location>
</feature>
<gene>
    <name evidence="2" type="ORF">P7K49_005788</name>
</gene>
<evidence type="ECO:0000313" key="2">
    <source>
        <dbReference type="EMBL" id="KAK2115162.1"/>
    </source>
</evidence>
<sequence>MTTNTEVLNLQVNTQCPQMTRSLHIHGLSLCGLSHTLGTPSCCGWLLPAPLPWPNQETREGRGGKQDCGLAGAQSIHTMSHPSTPMQPPSTSRPNPSCCYPGLTLGPADFSCLQPKHGSIPEALTPVPHLFSPMLLPSCCHPLLSPLHAPDGHHPCSPRARIITTTHGSHPGPPPCCLSLHPQLPSPAPGPSHTALAARMPPIPPFRSPPREPTPPTPPKRAPFPWTHSLLGSWGHPTIWRRLGSAVWRVAETGACTQQSVYPTQFDHSADAALPPKARQRENLAGEQRRREREDVKARRESTDGVSVRTRRERDDVKARRESTGGMSVRTRREREDVKAQRDHRRCERENVKARREITGSVSVRTRREREDVKAQRDHRRRERENVKARWEITGGVSVTT</sequence>
<organism evidence="2 3">
    <name type="scientific">Saguinus oedipus</name>
    <name type="common">Cotton-top tamarin</name>
    <name type="synonym">Oedipomidas oedipus</name>
    <dbReference type="NCBI Taxonomy" id="9490"/>
    <lineage>
        <taxon>Eukaryota</taxon>
        <taxon>Metazoa</taxon>
        <taxon>Chordata</taxon>
        <taxon>Craniata</taxon>
        <taxon>Vertebrata</taxon>
        <taxon>Euteleostomi</taxon>
        <taxon>Mammalia</taxon>
        <taxon>Eutheria</taxon>
        <taxon>Euarchontoglires</taxon>
        <taxon>Primates</taxon>
        <taxon>Haplorrhini</taxon>
        <taxon>Platyrrhini</taxon>
        <taxon>Cebidae</taxon>
        <taxon>Callitrichinae</taxon>
        <taxon>Saguinus</taxon>
    </lineage>
</organism>
<name>A0ABQ9W449_SAGOE</name>
<protein>
    <submittedName>
        <fullName evidence="2">Uncharacterized protein</fullName>
    </submittedName>
</protein>
<feature type="region of interest" description="Disordered" evidence="1">
    <location>
        <begin position="183"/>
        <end position="222"/>
    </location>
</feature>
<dbReference type="Proteomes" id="UP001266305">
    <property type="component" value="Unassembled WGS sequence"/>
</dbReference>
<accession>A0ABQ9W449</accession>
<feature type="compositionally biased region" description="Pro residues" evidence="1">
    <location>
        <begin position="201"/>
        <end position="222"/>
    </location>
</feature>